<dbReference type="GO" id="GO:0008127">
    <property type="term" value="F:quercetin 2,3-dioxygenase activity"/>
    <property type="evidence" value="ECO:0007669"/>
    <property type="project" value="TreeGrafter"/>
</dbReference>
<reference evidence="7" key="1">
    <citation type="journal article" date="2020" name="Fungal Divers.">
        <title>Resolving the Mortierellaceae phylogeny through synthesis of multi-gene phylogenetics and phylogenomics.</title>
        <authorList>
            <person name="Vandepol N."/>
            <person name="Liber J."/>
            <person name="Desiro A."/>
            <person name="Na H."/>
            <person name="Kennedy M."/>
            <person name="Barry K."/>
            <person name="Grigoriev I.V."/>
            <person name="Miller A.N."/>
            <person name="O'Donnell K."/>
            <person name="Stajich J.E."/>
            <person name="Bonito G."/>
        </authorList>
    </citation>
    <scope>NUCLEOTIDE SEQUENCE</scope>
    <source>
        <strain evidence="7">NVP60</strain>
    </source>
</reference>
<evidence type="ECO:0000259" key="6">
    <source>
        <dbReference type="Pfam" id="PF05726"/>
    </source>
</evidence>
<feature type="binding site" evidence="2">
    <location>
        <position position="138"/>
    </location>
    <ligand>
        <name>Fe cation</name>
        <dbReference type="ChEBI" id="CHEBI:24875"/>
    </ligand>
</feature>
<comment type="cofactor">
    <cofactor evidence="2">
        <name>Fe cation</name>
        <dbReference type="ChEBI" id="CHEBI:24875"/>
    </cofactor>
    <text evidence="2">Binds 1 Fe cation per subunit.</text>
</comment>
<organism evidence="7 8">
    <name type="scientific">Linnemannia gamsii</name>
    <dbReference type="NCBI Taxonomy" id="64522"/>
    <lineage>
        <taxon>Eukaryota</taxon>
        <taxon>Fungi</taxon>
        <taxon>Fungi incertae sedis</taxon>
        <taxon>Mucoromycota</taxon>
        <taxon>Mortierellomycotina</taxon>
        <taxon>Mortierellomycetes</taxon>
        <taxon>Mortierellales</taxon>
        <taxon>Mortierellaceae</taxon>
        <taxon>Linnemannia</taxon>
    </lineage>
</organism>
<dbReference type="InterPro" id="IPR003829">
    <property type="entry name" value="Pirin_N_dom"/>
</dbReference>
<dbReference type="InterPro" id="IPR008778">
    <property type="entry name" value="Pirin_C_dom"/>
</dbReference>
<evidence type="ECO:0008006" key="9">
    <source>
        <dbReference type="Google" id="ProtNLM"/>
    </source>
</evidence>
<protein>
    <recommendedName>
        <fullName evidence="9">Pirin</fullName>
    </recommendedName>
</protein>
<evidence type="ECO:0000313" key="7">
    <source>
        <dbReference type="EMBL" id="KAG0321269.1"/>
    </source>
</evidence>
<dbReference type="GO" id="GO:0046872">
    <property type="term" value="F:metal ion binding"/>
    <property type="evidence" value="ECO:0007669"/>
    <property type="project" value="UniProtKB-KW"/>
</dbReference>
<feature type="chain" id="PRO_5040242964" description="Pirin" evidence="4">
    <location>
        <begin position="29"/>
        <end position="352"/>
    </location>
</feature>
<sequence>MRVSLLTLRTAISAAFLISLSLVTIVSADDADTSTQPNQRLSRTITRAVLSEAQSEGVGALVRRSIGRPELRNHDPFLMLDEFLVDKNGGFPDHPHRGFETVTYMLEGQFRHENFAGHSGVIGPGDVQWMTAGRGIVHSEMPVFPTDGDEEDQEGGGERALTRAHGLQLWINLPKEHKMCDPQYQELLDVQIPRSEPQQGVVIKVIAGESHGVVSKVYTRTPTMFLDFTMEPHQVVEQDLPTSYTGFIYMLSGKTHIGGGGEGAGEEQFVGEAHHTLTFSSSEGDARVMVRIETKEEGARFVFIAGQPLNEPIVQHGPFVMNTHEEIYETFYDFRNAVNGFERANQWRSSAN</sequence>
<evidence type="ECO:0000256" key="1">
    <source>
        <dbReference type="ARBA" id="ARBA00008416"/>
    </source>
</evidence>
<evidence type="ECO:0000256" key="4">
    <source>
        <dbReference type="SAM" id="SignalP"/>
    </source>
</evidence>
<dbReference type="OrthoDB" id="198735at2759"/>
<dbReference type="EMBL" id="JAAAIN010000069">
    <property type="protein sequence ID" value="KAG0321269.1"/>
    <property type="molecule type" value="Genomic_DNA"/>
</dbReference>
<dbReference type="CDD" id="cd02247">
    <property type="entry name" value="cupin_pirin_C"/>
    <property type="match status" value="1"/>
</dbReference>
<evidence type="ECO:0000256" key="2">
    <source>
        <dbReference type="PIRSR" id="PIRSR006232-1"/>
    </source>
</evidence>
<dbReference type="InterPro" id="IPR014710">
    <property type="entry name" value="RmlC-like_jellyroll"/>
</dbReference>
<dbReference type="PANTHER" id="PTHR13903">
    <property type="entry name" value="PIRIN-RELATED"/>
    <property type="match status" value="1"/>
</dbReference>
<dbReference type="InterPro" id="IPR011051">
    <property type="entry name" value="RmlC_Cupin_sf"/>
</dbReference>
<feature type="binding site" evidence="2">
    <location>
        <position position="96"/>
    </location>
    <ligand>
        <name>Fe cation</name>
        <dbReference type="ChEBI" id="CHEBI:24875"/>
    </ligand>
</feature>
<dbReference type="Pfam" id="PF05726">
    <property type="entry name" value="Pirin_C"/>
    <property type="match status" value="1"/>
</dbReference>
<accession>A0A9P6RNJ0</accession>
<dbReference type="InterPro" id="IPR012093">
    <property type="entry name" value="Pirin"/>
</dbReference>
<comment type="similarity">
    <text evidence="1 3">Belongs to the pirin family.</text>
</comment>
<name>A0A9P6RNJ0_9FUNG</name>
<evidence type="ECO:0000256" key="3">
    <source>
        <dbReference type="RuleBase" id="RU003457"/>
    </source>
</evidence>
<dbReference type="AlphaFoldDB" id="A0A9P6RNJ0"/>
<dbReference type="PANTHER" id="PTHR13903:SF8">
    <property type="entry name" value="PIRIN"/>
    <property type="match status" value="1"/>
</dbReference>
<evidence type="ECO:0000259" key="5">
    <source>
        <dbReference type="Pfam" id="PF02678"/>
    </source>
</evidence>
<dbReference type="Proteomes" id="UP000823405">
    <property type="component" value="Unassembled WGS sequence"/>
</dbReference>
<feature type="signal peptide" evidence="4">
    <location>
        <begin position="1"/>
        <end position="28"/>
    </location>
</feature>
<keyword evidence="2" id="KW-0479">Metal-binding</keyword>
<dbReference type="GO" id="GO:0005634">
    <property type="term" value="C:nucleus"/>
    <property type="evidence" value="ECO:0007669"/>
    <property type="project" value="TreeGrafter"/>
</dbReference>
<feature type="binding site" evidence="2">
    <location>
        <position position="94"/>
    </location>
    <ligand>
        <name>Fe cation</name>
        <dbReference type="ChEBI" id="CHEBI:24875"/>
    </ligand>
</feature>
<gene>
    <name evidence="7" type="ORF">BGZ97_011699</name>
</gene>
<keyword evidence="4" id="KW-0732">Signal</keyword>
<dbReference type="SUPFAM" id="SSF51182">
    <property type="entry name" value="RmlC-like cupins"/>
    <property type="match status" value="1"/>
</dbReference>
<feature type="binding site" evidence="2">
    <location>
        <position position="140"/>
    </location>
    <ligand>
        <name>Fe cation</name>
        <dbReference type="ChEBI" id="CHEBI:24875"/>
    </ligand>
</feature>
<keyword evidence="2" id="KW-0408">Iron</keyword>
<keyword evidence="8" id="KW-1185">Reference proteome</keyword>
<comment type="caution">
    <text evidence="7">The sequence shown here is derived from an EMBL/GenBank/DDBJ whole genome shotgun (WGS) entry which is preliminary data.</text>
</comment>
<proteinExistence type="inferred from homology"/>
<dbReference type="Pfam" id="PF02678">
    <property type="entry name" value="Pirin"/>
    <property type="match status" value="1"/>
</dbReference>
<dbReference type="Gene3D" id="2.60.120.10">
    <property type="entry name" value="Jelly Rolls"/>
    <property type="match status" value="2"/>
</dbReference>
<feature type="domain" description="Pirin N-terminal" evidence="5">
    <location>
        <begin position="62"/>
        <end position="171"/>
    </location>
</feature>
<evidence type="ECO:0000313" key="8">
    <source>
        <dbReference type="Proteomes" id="UP000823405"/>
    </source>
</evidence>
<dbReference type="CDD" id="cd02909">
    <property type="entry name" value="cupin_pirin_N"/>
    <property type="match status" value="1"/>
</dbReference>
<dbReference type="PIRSF" id="PIRSF006232">
    <property type="entry name" value="Pirin"/>
    <property type="match status" value="1"/>
</dbReference>
<feature type="domain" description="Pirin C-terminal" evidence="6">
    <location>
        <begin position="226"/>
        <end position="339"/>
    </location>
</feature>